<evidence type="ECO:0000313" key="5">
    <source>
        <dbReference type="EMBL" id="HBP28347.1"/>
    </source>
</evidence>
<protein>
    <submittedName>
        <fullName evidence="5">GntR family transcriptional regulator</fullName>
    </submittedName>
</protein>
<dbReference type="SMART" id="SM00866">
    <property type="entry name" value="UTRA"/>
    <property type="match status" value="1"/>
</dbReference>
<dbReference type="InterPro" id="IPR050679">
    <property type="entry name" value="Bact_HTH_transcr_reg"/>
</dbReference>
<keyword evidence="2" id="KW-0238">DNA-binding</keyword>
<evidence type="ECO:0000256" key="3">
    <source>
        <dbReference type="ARBA" id="ARBA00023163"/>
    </source>
</evidence>
<dbReference type="SMART" id="SM00345">
    <property type="entry name" value="HTH_GNTR"/>
    <property type="match status" value="1"/>
</dbReference>
<evidence type="ECO:0000256" key="2">
    <source>
        <dbReference type="ARBA" id="ARBA00023125"/>
    </source>
</evidence>
<gene>
    <name evidence="5" type="ORF">DD666_02895</name>
</gene>
<organism evidence="5 6">
    <name type="scientific">Advenella kashmirensis</name>
    <dbReference type="NCBI Taxonomy" id="310575"/>
    <lineage>
        <taxon>Bacteria</taxon>
        <taxon>Pseudomonadati</taxon>
        <taxon>Pseudomonadota</taxon>
        <taxon>Betaproteobacteria</taxon>
        <taxon>Burkholderiales</taxon>
        <taxon>Alcaligenaceae</taxon>
    </lineage>
</organism>
<dbReference type="EMBL" id="DOEK01000004">
    <property type="protein sequence ID" value="HBP28347.1"/>
    <property type="molecule type" value="Genomic_DNA"/>
</dbReference>
<dbReference type="Gene3D" id="1.10.10.10">
    <property type="entry name" value="Winged helix-like DNA-binding domain superfamily/Winged helix DNA-binding domain"/>
    <property type="match status" value="1"/>
</dbReference>
<dbReference type="InterPro" id="IPR000524">
    <property type="entry name" value="Tscrpt_reg_HTH_GntR"/>
</dbReference>
<dbReference type="SUPFAM" id="SSF46785">
    <property type="entry name" value="Winged helix' DNA-binding domain"/>
    <property type="match status" value="1"/>
</dbReference>
<dbReference type="InterPro" id="IPR036390">
    <property type="entry name" value="WH_DNA-bd_sf"/>
</dbReference>
<reference evidence="5 6" key="1">
    <citation type="journal article" date="2018" name="Nat. Biotechnol.">
        <title>A standardized bacterial taxonomy based on genome phylogeny substantially revises the tree of life.</title>
        <authorList>
            <person name="Parks D.H."/>
            <person name="Chuvochina M."/>
            <person name="Waite D.W."/>
            <person name="Rinke C."/>
            <person name="Skarshewski A."/>
            <person name="Chaumeil P.A."/>
            <person name="Hugenholtz P."/>
        </authorList>
    </citation>
    <scope>NUCLEOTIDE SEQUENCE [LARGE SCALE GENOMIC DNA]</scope>
    <source>
        <strain evidence="5">UBA10707</strain>
    </source>
</reference>
<dbReference type="GO" id="GO:0003700">
    <property type="term" value="F:DNA-binding transcription factor activity"/>
    <property type="evidence" value="ECO:0007669"/>
    <property type="project" value="InterPro"/>
</dbReference>
<dbReference type="SUPFAM" id="SSF64288">
    <property type="entry name" value="Chorismate lyase-like"/>
    <property type="match status" value="1"/>
</dbReference>
<dbReference type="InterPro" id="IPR028978">
    <property type="entry name" value="Chorismate_lyase_/UTRA_dom_sf"/>
</dbReference>
<dbReference type="InterPro" id="IPR011663">
    <property type="entry name" value="UTRA"/>
</dbReference>
<comment type="caution">
    <text evidence="5">The sequence shown here is derived from an EMBL/GenBank/DDBJ whole genome shotgun (WGS) entry which is preliminary data.</text>
</comment>
<evidence type="ECO:0000259" key="4">
    <source>
        <dbReference type="PROSITE" id="PS50949"/>
    </source>
</evidence>
<dbReference type="Proteomes" id="UP000264036">
    <property type="component" value="Unassembled WGS sequence"/>
</dbReference>
<name>A0A356LBI6_9BURK</name>
<dbReference type="GO" id="GO:0003677">
    <property type="term" value="F:DNA binding"/>
    <property type="evidence" value="ECO:0007669"/>
    <property type="project" value="UniProtKB-KW"/>
</dbReference>
<keyword evidence="3" id="KW-0804">Transcription</keyword>
<keyword evidence="1" id="KW-0805">Transcription regulation</keyword>
<dbReference type="Pfam" id="PF07702">
    <property type="entry name" value="UTRA"/>
    <property type="match status" value="1"/>
</dbReference>
<dbReference type="Pfam" id="PF00392">
    <property type="entry name" value="GntR"/>
    <property type="match status" value="1"/>
</dbReference>
<dbReference type="AlphaFoldDB" id="A0A356LBI6"/>
<proteinExistence type="predicted"/>
<dbReference type="PANTHER" id="PTHR44846:SF1">
    <property type="entry name" value="MANNOSYL-D-GLYCERATE TRANSPORT_METABOLISM SYSTEM REPRESSOR MNGR-RELATED"/>
    <property type="match status" value="1"/>
</dbReference>
<dbReference type="PROSITE" id="PS50949">
    <property type="entry name" value="HTH_GNTR"/>
    <property type="match status" value="1"/>
</dbReference>
<evidence type="ECO:0000313" key="6">
    <source>
        <dbReference type="Proteomes" id="UP000264036"/>
    </source>
</evidence>
<dbReference type="PRINTS" id="PR00035">
    <property type="entry name" value="HTHGNTR"/>
</dbReference>
<feature type="domain" description="HTH gntR-type" evidence="4">
    <location>
        <begin position="15"/>
        <end position="83"/>
    </location>
</feature>
<sequence length="261" mass="29670">MLYLKKIDVKNKGKEALYRQVADSLKSAISENRLPPGSPIPSENALCGHFNVARSVVRQALALLVDDGYILKQAGRSSVVAPRMKHRRNLQNSLSLHAQLEREGTHLQTSVIRLEEAAFPAEVAAFYGDVEGLLLERVRYIDDEPISYVKTWLPKEFASLSSDDLIDKSLHRQLLERFNREPQQGRNQIQTVSSDKVLASYLKVKKSDALLQLQACYYDQHGLPLEWFTAWHRADRVVFDIAVDASLDNNIQVKDFQRSIK</sequence>
<accession>A0A356LBI6</accession>
<evidence type="ECO:0000256" key="1">
    <source>
        <dbReference type="ARBA" id="ARBA00023015"/>
    </source>
</evidence>
<dbReference type="CDD" id="cd07377">
    <property type="entry name" value="WHTH_GntR"/>
    <property type="match status" value="1"/>
</dbReference>
<dbReference type="GO" id="GO:0045892">
    <property type="term" value="P:negative regulation of DNA-templated transcription"/>
    <property type="evidence" value="ECO:0007669"/>
    <property type="project" value="TreeGrafter"/>
</dbReference>
<dbReference type="InterPro" id="IPR036388">
    <property type="entry name" value="WH-like_DNA-bd_sf"/>
</dbReference>
<dbReference type="Gene3D" id="3.40.1410.10">
    <property type="entry name" value="Chorismate lyase-like"/>
    <property type="match status" value="1"/>
</dbReference>
<dbReference type="PANTHER" id="PTHR44846">
    <property type="entry name" value="MANNOSYL-D-GLYCERATE TRANSPORT/METABOLISM SYSTEM REPRESSOR MNGR-RELATED"/>
    <property type="match status" value="1"/>
</dbReference>